<dbReference type="InterPro" id="IPR013164">
    <property type="entry name" value="Cadherin_N"/>
</dbReference>
<reference evidence="4" key="1">
    <citation type="submission" date="2023-09" db="UniProtKB">
        <authorList>
            <consortium name="Ensembl"/>
        </authorList>
    </citation>
    <scope>IDENTIFICATION</scope>
</reference>
<evidence type="ECO:0000259" key="3">
    <source>
        <dbReference type="Pfam" id="PF08266"/>
    </source>
</evidence>
<evidence type="ECO:0000256" key="1">
    <source>
        <dbReference type="ARBA" id="ARBA00023180"/>
    </source>
</evidence>
<organism evidence="4">
    <name type="scientific">Pundamilia nyererei</name>
    <dbReference type="NCBI Taxonomy" id="303518"/>
    <lineage>
        <taxon>Eukaryota</taxon>
        <taxon>Metazoa</taxon>
        <taxon>Chordata</taxon>
        <taxon>Craniata</taxon>
        <taxon>Vertebrata</taxon>
        <taxon>Euteleostomi</taxon>
        <taxon>Actinopterygii</taxon>
        <taxon>Neopterygii</taxon>
        <taxon>Teleostei</taxon>
        <taxon>Neoteleostei</taxon>
        <taxon>Acanthomorphata</taxon>
        <taxon>Ovalentaria</taxon>
        <taxon>Cichlomorphae</taxon>
        <taxon>Cichliformes</taxon>
        <taxon>Cichlidae</taxon>
        <taxon>African cichlids</taxon>
        <taxon>Pseudocrenilabrinae</taxon>
        <taxon>Haplochromini</taxon>
        <taxon>Pundamilia</taxon>
    </lineage>
</organism>
<feature type="signal peptide" evidence="2">
    <location>
        <begin position="1"/>
        <end position="30"/>
    </location>
</feature>
<feature type="domain" description="Cadherin N-terminal" evidence="3">
    <location>
        <begin position="31"/>
        <end position="66"/>
    </location>
</feature>
<keyword evidence="2" id="KW-0732">Signal</keyword>
<dbReference type="GeneTree" id="ENSGT00940000177060"/>
<proteinExistence type="predicted"/>
<protein>
    <recommendedName>
        <fullName evidence="3">Cadherin N-terminal domain-containing protein</fullName>
    </recommendedName>
</protein>
<evidence type="ECO:0000256" key="2">
    <source>
        <dbReference type="SAM" id="SignalP"/>
    </source>
</evidence>
<dbReference type="Gene3D" id="2.60.40.60">
    <property type="entry name" value="Cadherins"/>
    <property type="match status" value="1"/>
</dbReference>
<name>A0A3B4EVS9_9CICH</name>
<dbReference type="AlphaFoldDB" id="A0A3B4EVS9"/>
<evidence type="ECO:0000313" key="4">
    <source>
        <dbReference type="Ensembl" id="ENSPNYP00000002477.1"/>
    </source>
</evidence>
<keyword evidence="1" id="KW-0325">Glycoprotein</keyword>
<sequence length="73" mass="8407">IRNKHNGTIQFANTLIFFSLMLSCVERVTAQIKYSIPEEVKIGSVVGNVGKDLGLDISLLEERRFQKYNTWIY</sequence>
<feature type="chain" id="PRO_5017449225" description="Cadherin N-terminal domain-containing protein" evidence="2">
    <location>
        <begin position="31"/>
        <end position="73"/>
    </location>
</feature>
<dbReference type="Ensembl" id="ENSPNYT00000002542.1">
    <property type="protein sequence ID" value="ENSPNYP00000002477.1"/>
    <property type="gene ID" value="ENSPNYG00000001964.1"/>
</dbReference>
<dbReference type="Pfam" id="PF08266">
    <property type="entry name" value="Cadherin_2"/>
    <property type="match status" value="1"/>
</dbReference>
<dbReference type="STRING" id="303518.ENSPNYP00000002477"/>
<accession>A0A3B4EVS9</accession>